<reference evidence="1" key="1">
    <citation type="submission" date="2019-03" db="EMBL/GenBank/DDBJ databases">
        <title>Whole genome analysis of nitrate-reducing bacteria Marinobacter hydrocarbonoclasticus YB03.</title>
        <authorList>
            <person name="Azam A.H."/>
            <person name="Yuk S.R."/>
            <person name="Kamarisima K."/>
            <person name="Miyanaga K."/>
            <person name="Tanji Y."/>
        </authorList>
    </citation>
    <scope>NUCLEOTIDE SEQUENCE</scope>
    <source>
        <strain evidence="1">YB03</strain>
    </source>
</reference>
<evidence type="ECO:0000313" key="1">
    <source>
        <dbReference type="EMBL" id="BBJ04582.1"/>
    </source>
</evidence>
<proteinExistence type="predicted"/>
<accession>A0A455WFH0</accession>
<dbReference type="AlphaFoldDB" id="A0A455WFH0"/>
<name>A0A455WFH0_MARNT</name>
<organism evidence="1">
    <name type="scientific">Marinobacter nauticus</name>
    <name type="common">Marinobacter hydrocarbonoclasticus</name>
    <name type="synonym">Marinobacter aquaeolei</name>
    <dbReference type="NCBI Taxonomy" id="2743"/>
    <lineage>
        <taxon>Bacteria</taxon>
        <taxon>Pseudomonadati</taxon>
        <taxon>Pseudomonadota</taxon>
        <taxon>Gammaproteobacteria</taxon>
        <taxon>Pseudomonadales</taxon>
        <taxon>Marinobacteraceae</taxon>
        <taxon>Marinobacter</taxon>
    </lineage>
</organism>
<sequence length="67" mass="7434">MNSRCSLTLETKDGALAKICIRLVTTQVLSPITELAKMWGQFSTRIKVTRELFIQMIGGGINVGFVF</sequence>
<protein>
    <submittedName>
        <fullName evidence="1">Uncharacterized protein</fullName>
    </submittedName>
</protein>
<gene>
    <name evidence="1" type="ORF">YBY_24310</name>
</gene>
<dbReference type="EMBL" id="AP019537">
    <property type="protein sequence ID" value="BBJ04582.1"/>
    <property type="molecule type" value="Genomic_DNA"/>
</dbReference>